<evidence type="ECO:0000313" key="2">
    <source>
        <dbReference type="EMBL" id="EKF39729.1"/>
    </source>
</evidence>
<sequence length="304" mass="34899">MALRRVSMNTDDNGPTPTFVRKRVSARGSEASVLLLPSPSPHSGTDDAVSGPWPTTGYNLRGEKGRGSLPTGLSVRFSSRIDVSNKRNSFARGESLVEEGEPVALLRDKMRRLLVLQRKKHKELLKAEDDAFNDLKRQAEFSVESINAFLEFRRNMKASNAHENSRLGVWIMESFADSIKQIIREEWETRRSIVSYEWRLREAKRRVEWLTGAKMRFEREMKLLLHAEECRRKFIERSELREAWAIPALCPFVVVFENLGVLGPCPFVSVEDCPFYCRGEGYRNPHYEFSMKGKPQTVMESTAP</sequence>
<reference evidence="2 3" key="1">
    <citation type="journal article" date="2012" name="BMC Genomics">
        <title>Comparative genomic analysis of human infective Trypanosoma cruzi lineages with the bat-restricted subspecies T. cruzi marinkellei.</title>
        <authorList>
            <person name="Franzen O."/>
            <person name="Talavera-Lopez C."/>
            <person name="Ochaya S."/>
            <person name="Butler C.E."/>
            <person name="Messenger L.A."/>
            <person name="Lewis M.D."/>
            <person name="Llewellyn M.S."/>
            <person name="Marinkelle C.J."/>
            <person name="Tyler K.M."/>
            <person name="Miles M.A."/>
            <person name="Andersson B."/>
        </authorList>
    </citation>
    <scope>NUCLEOTIDE SEQUENCE [LARGE SCALE GENOMIC DNA]</scope>
    <source>
        <strain evidence="2 3">B7</strain>
    </source>
</reference>
<gene>
    <name evidence="2" type="ORF">MOQ_000035</name>
</gene>
<feature type="compositionally biased region" description="Polar residues" evidence="1">
    <location>
        <begin position="7"/>
        <end position="16"/>
    </location>
</feature>
<evidence type="ECO:0000256" key="1">
    <source>
        <dbReference type="SAM" id="MobiDB-lite"/>
    </source>
</evidence>
<name>K2NPF8_TRYCR</name>
<protein>
    <submittedName>
        <fullName evidence="2">Uncharacterized protein</fullName>
    </submittedName>
</protein>
<keyword evidence="3" id="KW-1185">Reference proteome</keyword>
<dbReference type="AlphaFoldDB" id="K2NPF8"/>
<comment type="caution">
    <text evidence="2">The sequence shown here is derived from an EMBL/GenBank/DDBJ whole genome shotgun (WGS) entry which is preliminary data.</text>
</comment>
<accession>K2NPF8</accession>
<feature type="region of interest" description="Disordered" evidence="1">
    <location>
        <begin position="1"/>
        <end position="20"/>
    </location>
</feature>
<feature type="region of interest" description="Disordered" evidence="1">
    <location>
        <begin position="34"/>
        <end position="66"/>
    </location>
</feature>
<dbReference type="OrthoDB" id="249658at2759"/>
<dbReference type="Proteomes" id="UP000007350">
    <property type="component" value="Unassembled WGS sequence"/>
</dbReference>
<evidence type="ECO:0000313" key="3">
    <source>
        <dbReference type="Proteomes" id="UP000007350"/>
    </source>
</evidence>
<organism evidence="2 3">
    <name type="scientific">Trypanosoma cruzi marinkellei</name>
    <dbReference type="NCBI Taxonomy" id="85056"/>
    <lineage>
        <taxon>Eukaryota</taxon>
        <taxon>Discoba</taxon>
        <taxon>Euglenozoa</taxon>
        <taxon>Kinetoplastea</taxon>
        <taxon>Metakinetoplastina</taxon>
        <taxon>Trypanosomatida</taxon>
        <taxon>Trypanosomatidae</taxon>
        <taxon>Trypanosoma</taxon>
        <taxon>Schizotrypanum</taxon>
    </lineage>
</organism>
<dbReference type="EMBL" id="AHKC01000143">
    <property type="protein sequence ID" value="EKF39729.1"/>
    <property type="molecule type" value="Genomic_DNA"/>
</dbReference>
<proteinExistence type="predicted"/>